<sequence>MEITNEQGGGILHRIIPPRFEDAGLEDCALPPDAIKEAFFKAASAVKRSASWIFTPGEDSDSEGDCVKDHWTAGKDHSDVATGIPEAVYPGPCTAEKGIEAVGLGGQDVVTGNSDEIAEGKSKRKACVEGLQGLEIDEKNDGVDDEDGEDEDRPILVEVNNGIDSAICKTYELLFLYIRFTFKSSLEFSVYRRGSN</sequence>
<comment type="caution">
    <text evidence="1">The sequence shown here is derived from an EMBL/GenBank/DDBJ whole genome shotgun (WGS) entry which is preliminary data.</text>
</comment>
<dbReference type="PANTHER" id="PTHR36713:SF1">
    <property type="entry name" value="OS09G0344700 PROTEIN"/>
    <property type="match status" value="1"/>
</dbReference>
<reference evidence="1 2" key="1">
    <citation type="journal article" date="2020" name="bioRxiv">
        <title>Sequence and annotation of 42 cannabis genomes reveals extensive copy number variation in cannabinoid synthesis and pathogen resistance genes.</title>
        <authorList>
            <person name="Mckernan K.J."/>
            <person name="Helbert Y."/>
            <person name="Kane L.T."/>
            <person name="Ebling H."/>
            <person name="Zhang L."/>
            <person name="Liu B."/>
            <person name="Eaton Z."/>
            <person name="Mclaughlin S."/>
            <person name="Kingan S."/>
            <person name="Baybayan P."/>
            <person name="Concepcion G."/>
            <person name="Jordan M."/>
            <person name="Riva A."/>
            <person name="Barbazuk W."/>
            <person name="Harkins T."/>
        </authorList>
    </citation>
    <scope>NUCLEOTIDE SEQUENCE [LARGE SCALE GENOMIC DNA]</scope>
    <source>
        <strain evidence="2">cv. Jamaican Lion 4</strain>
        <tissue evidence="1">Leaf</tissue>
    </source>
</reference>
<accession>A0A7J6FPB5</accession>
<proteinExistence type="predicted"/>
<organism evidence="1 2">
    <name type="scientific">Cannabis sativa</name>
    <name type="common">Hemp</name>
    <name type="synonym">Marijuana</name>
    <dbReference type="NCBI Taxonomy" id="3483"/>
    <lineage>
        <taxon>Eukaryota</taxon>
        <taxon>Viridiplantae</taxon>
        <taxon>Streptophyta</taxon>
        <taxon>Embryophyta</taxon>
        <taxon>Tracheophyta</taxon>
        <taxon>Spermatophyta</taxon>
        <taxon>Magnoliopsida</taxon>
        <taxon>eudicotyledons</taxon>
        <taxon>Gunneridae</taxon>
        <taxon>Pentapetalae</taxon>
        <taxon>rosids</taxon>
        <taxon>fabids</taxon>
        <taxon>Rosales</taxon>
        <taxon>Cannabaceae</taxon>
        <taxon>Cannabis</taxon>
    </lineage>
</organism>
<evidence type="ECO:0000313" key="2">
    <source>
        <dbReference type="Proteomes" id="UP000525078"/>
    </source>
</evidence>
<dbReference type="EMBL" id="JAATIP010000105">
    <property type="protein sequence ID" value="KAF4372478.1"/>
    <property type="molecule type" value="Genomic_DNA"/>
</dbReference>
<dbReference type="AlphaFoldDB" id="A0A7J6FPB5"/>
<dbReference type="Proteomes" id="UP000525078">
    <property type="component" value="Unassembled WGS sequence"/>
</dbReference>
<name>A0A7J6FPB5_CANSA</name>
<gene>
    <name evidence="1" type="ORF">F8388_027151</name>
</gene>
<protein>
    <submittedName>
        <fullName evidence="1">Uncharacterized protein</fullName>
    </submittedName>
</protein>
<evidence type="ECO:0000313" key="1">
    <source>
        <dbReference type="EMBL" id="KAF4372478.1"/>
    </source>
</evidence>
<dbReference type="PANTHER" id="PTHR36713">
    <property type="entry name" value="OS09G0344700 PROTEIN"/>
    <property type="match status" value="1"/>
</dbReference>